<proteinExistence type="predicted"/>
<sequence length="415" mass="44686">MRVLRLTPFFHHDYVDHWPAEFDPVGGMQVQILALSRSLARAGVDQLVLTLGFPGLPPTKQIEPGLTVRIARMSLPQIRSEITGLVGLGQAWLIGTIRECLRLRRGDWRPDLVHVHADGQIWPLVAGRIAARILGVPYVLTLHCSRLSVYQPMSTVDAMAHRLVTQAERQALRSATRVTTLTARTADVVSAATGLDRSAIVVNPDAVDITLATEAETTAFAQRYGLTGRRPLIGYIGRVAHEKGWPDLLRLAELLDDLSPTFLVVGDGPQRERMEKEIAEIGRAHQFVVTGFLPHDQVPAALALVDTLVMPSIHEELGGSAIEAIMAGTPVAAYAVGGLRSTIGSACPDLLTEPGDVRGLAEVVRRVLADRDAVVAQIHAAQTSTASTFDVAATRDRMLDCYRAALTGAGAASGK</sequence>
<dbReference type="GO" id="GO:1901137">
    <property type="term" value="P:carbohydrate derivative biosynthetic process"/>
    <property type="evidence" value="ECO:0007669"/>
    <property type="project" value="UniProtKB-ARBA"/>
</dbReference>
<evidence type="ECO:0000256" key="2">
    <source>
        <dbReference type="ARBA" id="ARBA00022679"/>
    </source>
</evidence>
<feature type="domain" description="Glycosyltransferase subfamily 4-like N-terminal" evidence="4">
    <location>
        <begin position="26"/>
        <end position="204"/>
    </location>
</feature>
<dbReference type="AlphaFoldDB" id="A0A059P1D1"/>
<evidence type="ECO:0000256" key="1">
    <source>
        <dbReference type="ARBA" id="ARBA00022676"/>
    </source>
</evidence>
<feature type="domain" description="Glycosyl transferase family 1" evidence="3">
    <location>
        <begin position="222"/>
        <end position="380"/>
    </location>
</feature>
<accession>A0A059P1D1</accession>
<evidence type="ECO:0000259" key="3">
    <source>
        <dbReference type="Pfam" id="PF00534"/>
    </source>
</evidence>
<dbReference type="Pfam" id="PF00534">
    <property type="entry name" value="Glycos_transf_1"/>
    <property type="match status" value="1"/>
</dbReference>
<keyword evidence="2 5" id="KW-0808">Transferase</keyword>
<evidence type="ECO:0000259" key="4">
    <source>
        <dbReference type="Pfam" id="PF13579"/>
    </source>
</evidence>
<dbReference type="PANTHER" id="PTHR45947:SF3">
    <property type="entry name" value="SULFOQUINOVOSYL TRANSFERASE SQD2"/>
    <property type="match status" value="1"/>
</dbReference>
<evidence type="ECO:0000313" key="5">
    <source>
        <dbReference type="EMBL" id="AEA35376.1"/>
    </source>
</evidence>
<name>A0A059P1D1_9ACTN</name>
<protein>
    <submittedName>
        <fullName evidence="5">Glycosyltransferase</fullName>
    </submittedName>
</protein>
<dbReference type="GO" id="GO:0016757">
    <property type="term" value="F:glycosyltransferase activity"/>
    <property type="evidence" value="ECO:0007669"/>
    <property type="project" value="UniProtKB-KW"/>
</dbReference>
<dbReference type="InterPro" id="IPR028098">
    <property type="entry name" value="Glyco_trans_4-like_N"/>
</dbReference>
<reference evidence="5" key="1">
    <citation type="submission" date="2011-02" db="EMBL/GenBank/DDBJ databases">
        <authorList>
            <person name="Hong W."/>
            <person name="Zhang G."/>
            <person name="Lin Y."/>
            <person name="Rao Y."/>
        </authorList>
    </citation>
    <scope>NUCLEOTIDE SEQUENCE</scope>
    <source>
        <strain evidence="5">HP</strain>
    </source>
</reference>
<dbReference type="Pfam" id="PF13579">
    <property type="entry name" value="Glyco_trans_4_4"/>
    <property type="match status" value="1"/>
</dbReference>
<keyword evidence="1" id="KW-0328">Glycosyltransferase</keyword>
<dbReference type="EMBL" id="JF431003">
    <property type="protein sequence ID" value="AEA35376.1"/>
    <property type="molecule type" value="Genomic_DNA"/>
</dbReference>
<dbReference type="PANTHER" id="PTHR45947">
    <property type="entry name" value="SULFOQUINOVOSYL TRANSFERASE SQD2"/>
    <property type="match status" value="1"/>
</dbReference>
<dbReference type="SUPFAM" id="SSF53756">
    <property type="entry name" value="UDP-Glycosyltransferase/glycogen phosphorylase"/>
    <property type="match status" value="1"/>
</dbReference>
<dbReference type="Gene3D" id="3.40.50.2000">
    <property type="entry name" value="Glycogen Phosphorylase B"/>
    <property type="match status" value="2"/>
</dbReference>
<dbReference type="InterPro" id="IPR001296">
    <property type="entry name" value="Glyco_trans_1"/>
</dbReference>
<dbReference type="InterPro" id="IPR050194">
    <property type="entry name" value="Glycosyltransferase_grp1"/>
</dbReference>
<organism evidence="5">
    <name type="scientific">Micromonospora inyonensis</name>
    <dbReference type="NCBI Taxonomy" id="47866"/>
    <lineage>
        <taxon>Bacteria</taxon>
        <taxon>Bacillati</taxon>
        <taxon>Actinomycetota</taxon>
        <taxon>Actinomycetes</taxon>
        <taxon>Micromonosporales</taxon>
        <taxon>Micromonosporaceae</taxon>
        <taxon>Micromonospora</taxon>
    </lineage>
</organism>
<dbReference type="CDD" id="cd03819">
    <property type="entry name" value="GT4_WavL-like"/>
    <property type="match status" value="1"/>
</dbReference>